<dbReference type="InterPro" id="IPR036938">
    <property type="entry name" value="PAP2/HPO_sf"/>
</dbReference>
<gene>
    <name evidence="2" type="ORF">A33Q_1476</name>
</gene>
<feature type="domain" description="Phosphatidic acid phosphatase type 2/haloperoxidase" evidence="1">
    <location>
        <begin position="150"/>
        <end position="268"/>
    </location>
</feature>
<dbReference type="eggNOG" id="COG0671">
    <property type="taxonomic scope" value="Bacteria"/>
</dbReference>
<dbReference type="InterPro" id="IPR000326">
    <property type="entry name" value="PAP2/HPO"/>
</dbReference>
<accession>S2DGR7</accession>
<dbReference type="CDD" id="cd01610">
    <property type="entry name" value="PAP2_like"/>
    <property type="match status" value="1"/>
</dbReference>
<sequence length="291" mass="32122">MLTTVLAMAFLFASFAKENEKAAENQDRNLPAASFKSKEQEVLKPTAYKPYQLSWKTDLVVTGLGAGTYLFANSLDDSRTPLTAEQANAFTHKDVNWFDRSATYKYNPQLRDVSDQLGAFALVAPLALLADKGVRRDFATVGTMFVQTRLFASATATISKRSITRYRPYIYNPNVSYEDKIAKDPGQSFFAQQTTSVFSTAVFVATVFGDYHPDSKFKPWVWAGSLAAATAISVVRYETGIHYTSDILVGALVGSAIGYGIPKLHKTKDRNLSFTPIIQGNTYALSAVWKL</sequence>
<dbReference type="Gene3D" id="1.20.144.10">
    <property type="entry name" value="Phosphatidic acid phosphatase type 2/haloperoxidase"/>
    <property type="match status" value="1"/>
</dbReference>
<dbReference type="AlphaFoldDB" id="S2DGR7"/>
<dbReference type="SUPFAM" id="SSF48317">
    <property type="entry name" value="Acid phosphatase/Vanadium-dependent haloperoxidase"/>
    <property type="match status" value="1"/>
</dbReference>
<proteinExistence type="predicted"/>
<dbReference type="EMBL" id="ALWO02000024">
    <property type="protein sequence ID" value="EOZ98114.1"/>
    <property type="molecule type" value="Genomic_DNA"/>
</dbReference>
<evidence type="ECO:0000313" key="2">
    <source>
        <dbReference type="EMBL" id="EOZ98114.1"/>
    </source>
</evidence>
<dbReference type="STRING" id="1189612.A33Q_1476"/>
<evidence type="ECO:0000313" key="3">
    <source>
        <dbReference type="Proteomes" id="UP000006073"/>
    </source>
</evidence>
<dbReference type="Pfam" id="PF01569">
    <property type="entry name" value="PAP2"/>
    <property type="match status" value="1"/>
</dbReference>
<protein>
    <recommendedName>
        <fullName evidence="1">Phosphatidic acid phosphatase type 2/haloperoxidase domain-containing protein</fullName>
    </recommendedName>
</protein>
<keyword evidence="3" id="KW-1185">Reference proteome</keyword>
<name>S2DGR7_INDAL</name>
<evidence type="ECO:0000259" key="1">
    <source>
        <dbReference type="Pfam" id="PF01569"/>
    </source>
</evidence>
<organism evidence="2 3">
    <name type="scientific">Indibacter alkaliphilus (strain CCUG 57479 / KCTC 22604 / LW1)</name>
    <dbReference type="NCBI Taxonomy" id="1189612"/>
    <lineage>
        <taxon>Bacteria</taxon>
        <taxon>Pseudomonadati</taxon>
        <taxon>Bacteroidota</taxon>
        <taxon>Cytophagia</taxon>
        <taxon>Cytophagales</taxon>
        <taxon>Cyclobacteriaceae</taxon>
    </lineage>
</organism>
<comment type="caution">
    <text evidence="2">The sequence shown here is derived from an EMBL/GenBank/DDBJ whole genome shotgun (WGS) entry which is preliminary data.</text>
</comment>
<reference evidence="2 3" key="1">
    <citation type="journal article" date="2013" name="Genome Announc.">
        <title>Draft Genome Sequence of Indibacter alkaliphilus Strain LW1T, Isolated from Lonar Lake, a Haloalkaline Lake in the Buldana District of Maharashtra, India.</title>
        <authorList>
            <person name="Singh A."/>
            <person name="Kumar Jangir P."/>
            <person name="Sharma R."/>
            <person name="Singh A."/>
            <person name="Kumar Pinnaka A."/>
            <person name="Shivaji S."/>
        </authorList>
    </citation>
    <scope>NUCLEOTIDE SEQUENCE [LARGE SCALE GENOMIC DNA]</scope>
    <source>
        <strain evidence="3">CCUG 57479 / KCTC 22604 / LW1</strain>
    </source>
</reference>
<dbReference type="Proteomes" id="UP000006073">
    <property type="component" value="Unassembled WGS sequence"/>
</dbReference>